<dbReference type="RefSeq" id="WP_214441935.1">
    <property type="nucleotide sequence ID" value="NZ_JAECZB010000097.1"/>
</dbReference>
<evidence type="ECO:0000313" key="1">
    <source>
        <dbReference type="EMBL" id="MBH8555729.1"/>
    </source>
</evidence>
<name>A0A8J7L565_9CYAN</name>
<proteinExistence type="predicted"/>
<dbReference type="Proteomes" id="UP000599391">
    <property type="component" value="Unassembled WGS sequence"/>
</dbReference>
<protein>
    <submittedName>
        <fullName evidence="1">Uncharacterized protein</fullName>
    </submittedName>
</protein>
<keyword evidence="2" id="KW-1185">Reference proteome</keyword>
<accession>A0A8J7L565</accession>
<organism evidence="1 2">
    <name type="scientific">Atlanticothrix silvestris CENA357</name>
    <dbReference type="NCBI Taxonomy" id="1725252"/>
    <lineage>
        <taxon>Bacteria</taxon>
        <taxon>Bacillati</taxon>
        <taxon>Cyanobacteriota</taxon>
        <taxon>Cyanophyceae</taxon>
        <taxon>Nostocales</taxon>
        <taxon>Nodulariaceae</taxon>
        <taxon>Atlanticothrix</taxon>
        <taxon>Atlanticothrix silvestris</taxon>
    </lineage>
</organism>
<dbReference type="AlphaFoldDB" id="A0A8J7L565"/>
<reference evidence="1 2" key="1">
    <citation type="journal article" date="2021" name="Int. J. Syst. Evol. Microbiol.">
        <title>Amazonocrinis nigriterrae gen. nov., sp. nov., Atlanticothrix silvestris gen. nov., sp. nov. and Dendronalium phyllosphericum gen. nov., sp. nov., nostocacean cyanobacteria from Brazilian environments.</title>
        <authorList>
            <person name="Alvarenga D.O."/>
            <person name="Andreote A.P.D."/>
            <person name="Branco L.H.Z."/>
            <person name="Delbaje E."/>
            <person name="Cruz R.B."/>
            <person name="Varani A.M."/>
            <person name="Fiore M.F."/>
        </authorList>
    </citation>
    <scope>NUCLEOTIDE SEQUENCE [LARGE SCALE GENOMIC DNA]</scope>
    <source>
        <strain evidence="1 2">CENA357</strain>
    </source>
</reference>
<dbReference type="EMBL" id="JAECZB010000097">
    <property type="protein sequence ID" value="MBH8555729.1"/>
    <property type="molecule type" value="Genomic_DNA"/>
</dbReference>
<gene>
    <name evidence="1" type="ORF">I8751_25965</name>
</gene>
<comment type="caution">
    <text evidence="1">The sequence shown here is derived from an EMBL/GenBank/DDBJ whole genome shotgun (WGS) entry which is preliminary data.</text>
</comment>
<evidence type="ECO:0000313" key="2">
    <source>
        <dbReference type="Proteomes" id="UP000599391"/>
    </source>
</evidence>
<sequence length="61" mass="6667">MDSQTILALAKQGDANAIAVLINNSLKEKRIVGKVTRKEDCLQIILESSEVPNHAKTQSFS</sequence>